<dbReference type="Proteomes" id="UP000515152">
    <property type="component" value="Chromosome 1"/>
</dbReference>
<dbReference type="GO" id="GO:0032991">
    <property type="term" value="C:protein-containing complex"/>
    <property type="evidence" value="ECO:0007669"/>
    <property type="project" value="TreeGrafter"/>
</dbReference>
<dbReference type="OrthoDB" id="194386at2759"/>
<dbReference type="RefSeq" id="XP_012682658.2">
    <property type="nucleotide sequence ID" value="XM_012827204.3"/>
</dbReference>
<comment type="similarity">
    <text evidence="1">Belongs to the class I-like SAM-binding methyltransferase superfamily. EEF2KMT family.</text>
</comment>
<evidence type="ECO:0000256" key="2">
    <source>
        <dbReference type="ARBA" id="ARBA00022603"/>
    </source>
</evidence>
<evidence type="ECO:0000256" key="3">
    <source>
        <dbReference type="ARBA" id="ARBA00022679"/>
    </source>
</evidence>
<dbReference type="GeneID" id="105899968"/>
<feature type="domain" description="FAM86 N-terminal" evidence="5">
    <location>
        <begin position="20"/>
        <end position="108"/>
    </location>
</feature>
<gene>
    <name evidence="7" type="primary">eef2kmt</name>
</gene>
<dbReference type="PANTHER" id="PTHR14614:SF130">
    <property type="entry name" value="PROTEIN-LYSINE N-METHYLTRANSFERASE EEF2KMT"/>
    <property type="match status" value="1"/>
</dbReference>
<dbReference type="GO" id="GO:0032259">
    <property type="term" value="P:methylation"/>
    <property type="evidence" value="ECO:0007669"/>
    <property type="project" value="UniProtKB-KW"/>
</dbReference>
<proteinExistence type="inferred from homology"/>
<keyword evidence="4" id="KW-0949">S-adenosyl-L-methionine</keyword>
<protein>
    <submittedName>
        <fullName evidence="7">Protein-lysine N-methyltransferase EEF2KMT</fullName>
    </submittedName>
</protein>
<dbReference type="Gene3D" id="3.40.50.150">
    <property type="entry name" value="Vaccinia Virus protein VP39"/>
    <property type="match status" value="1"/>
</dbReference>
<dbReference type="InterPro" id="IPR029063">
    <property type="entry name" value="SAM-dependent_MTases_sf"/>
</dbReference>
<evidence type="ECO:0000313" key="7">
    <source>
        <dbReference type="RefSeq" id="XP_012682658.2"/>
    </source>
</evidence>
<name>A0A6P3VW72_CLUHA</name>
<accession>A0A6P3VW72</accession>
<keyword evidence="3" id="KW-0808">Transferase</keyword>
<dbReference type="AlphaFoldDB" id="A0A6P3VW72"/>
<organism evidence="6 7">
    <name type="scientific">Clupea harengus</name>
    <name type="common">Atlantic herring</name>
    <dbReference type="NCBI Taxonomy" id="7950"/>
    <lineage>
        <taxon>Eukaryota</taxon>
        <taxon>Metazoa</taxon>
        <taxon>Chordata</taxon>
        <taxon>Craniata</taxon>
        <taxon>Vertebrata</taxon>
        <taxon>Euteleostomi</taxon>
        <taxon>Actinopterygii</taxon>
        <taxon>Neopterygii</taxon>
        <taxon>Teleostei</taxon>
        <taxon>Clupei</taxon>
        <taxon>Clupeiformes</taxon>
        <taxon>Clupeoidei</taxon>
        <taxon>Clupeidae</taxon>
        <taxon>Clupea</taxon>
    </lineage>
</organism>
<dbReference type="CTD" id="196483"/>
<dbReference type="Pfam" id="PF14904">
    <property type="entry name" value="FAM86"/>
    <property type="match status" value="1"/>
</dbReference>
<keyword evidence="6" id="KW-1185">Reference proteome</keyword>
<dbReference type="InterPro" id="IPR029426">
    <property type="entry name" value="FAM86_N"/>
</dbReference>
<dbReference type="SUPFAM" id="SSF53335">
    <property type="entry name" value="S-adenosyl-L-methionine-dependent methyltransferases"/>
    <property type="match status" value="1"/>
</dbReference>
<evidence type="ECO:0000256" key="1">
    <source>
        <dbReference type="ARBA" id="ARBA00005511"/>
    </source>
</evidence>
<dbReference type="PANTHER" id="PTHR14614">
    <property type="entry name" value="HEPATOCELLULAR CARCINOMA-ASSOCIATED ANTIGEN"/>
    <property type="match status" value="1"/>
</dbReference>
<dbReference type="Pfam" id="PF10294">
    <property type="entry name" value="Methyltransf_16"/>
    <property type="match status" value="1"/>
</dbReference>
<sequence>MTATVTGSNNFVDDASQVKDIVSTFRVHFLAMCRLNTLPWSLLEAELKNGRSSDLFLDILNQTCLHTVCLQHPPSVKYRRLFLQELIKMHESTTAEPSDELYEALSEVLGLEEESTCHKSYFLPSGDTVSLKESQAVISEGTTGLVTWEAALYLTEWALENPQMFGSRTVLELGSGVGLTGIALCRSCKPRKYVFSDCHPTVLQKLRMNVELNSQDLTDVSLCVEELDWEGVSEDSLTDINANTVIAADVVYDPEIADCLVSLLGMILKSSTKSSQPDVYIASTIRNPETYSFFKKQLANAGVKHSIVPGPTTQIFPYNRLSTIELIKLHL</sequence>
<keyword evidence="2" id="KW-0489">Methyltransferase</keyword>
<evidence type="ECO:0000313" key="6">
    <source>
        <dbReference type="Proteomes" id="UP000515152"/>
    </source>
</evidence>
<evidence type="ECO:0000259" key="5">
    <source>
        <dbReference type="Pfam" id="PF14904"/>
    </source>
</evidence>
<dbReference type="GO" id="GO:0008168">
    <property type="term" value="F:methyltransferase activity"/>
    <property type="evidence" value="ECO:0007669"/>
    <property type="project" value="UniProtKB-KW"/>
</dbReference>
<dbReference type="InterPro" id="IPR019410">
    <property type="entry name" value="Methyltransf_16"/>
</dbReference>
<evidence type="ECO:0000256" key="4">
    <source>
        <dbReference type="ARBA" id="ARBA00022691"/>
    </source>
</evidence>
<dbReference type="KEGG" id="char:105899968"/>
<reference evidence="7" key="1">
    <citation type="submission" date="2025-08" db="UniProtKB">
        <authorList>
            <consortium name="RefSeq"/>
        </authorList>
    </citation>
    <scope>IDENTIFICATION</scope>
</reference>